<keyword evidence="4" id="KW-1003">Cell membrane</keyword>
<name>A0ABM1T6S1_LIMPO</name>
<feature type="compositionally biased region" description="Polar residues" evidence="13">
    <location>
        <begin position="216"/>
        <end position="230"/>
    </location>
</feature>
<evidence type="ECO:0000256" key="9">
    <source>
        <dbReference type="ARBA" id="ARBA00023069"/>
    </source>
</evidence>
<evidence type="ECO:0000256" key="11">
    <source>
        <dbReference type="ARBA" id="ARBA00023212"/>
    </source>
</evidence>
<accession>A0ABM1T6S1</accession>
<feature type="compositionally biased region" description="Polar residues" evidence="13">
    <location>
        <begin position="263"/>
        <end position="279"/>
    </location>
</feature>
<keyword evidence="7" id="KW-0677">Repeat</keyword>
<evidence type="ECO:0000256" key="6">
    <source>
        <dbReference type="ARBA" id="ARBA00022574"/>
    </source>
</evidence>
<keyword evidence="8" id="KW-0970">Cilium biogenesis/degradation</keyword>
<proteinExistence type="inferred from homology"/>
<keyword evidence="12" id="KW-0966">Cell projection</keyword>
<evidence type="ECO:0000313" key="14">
    <source>
        <dbReference type="Proteomes" id="UP000694941"/>
    </source>
</evidence>
<sequence>MEVQLEAALGSFYGPNEPLPEVVILEYRDQVGHLARRFFHHLLRYQRFEKAFLLAVDLDCQDLFLDLHYVAEMKGEMALAEVALQHADHLDVASVLTGSDTGESVSCDDETTEFSDCSSSDCQDDRNNNQHSTLEVIQAHSKNPCHSPPQSSYIGSSIQATPSELCSPVSTTQRNPGLFVSPQALPHQDLQAPTSTAQESLESSTSTRNFTKHTKQSLTMENKNHGTSVPTVPAGSGLFSPTRTLTQQATQPPVSRAPVGSGLFSTTRTLTQQASQSPVSRAPADSGPLTEQALQSPVSRAPADSGPLTEQALQSPISRAPADSGPFSPTKTLIQQASQSSVSRAPADSEPLSPTRTKQVQQSLVYTASTGSDIFSPVKNLAQQFSTSSVPTGLEPFVPVRTVMQYPVQFKNAVTYKPTGITEHPQLPLTVNPTQIRLASSVTTKTVLPQTHHLFASSLIEHSGNNKSFGLHQTTISGQVGCSNVPVHTEALTSLQQPRPYINSRSTQVLLQPPHPTISHNVANSSWIGFQNNMNVRQGQPSHGHFNRTPVQGETRSQPLYRGTATGQILMRSPWTPSPQHYLTPGGQHSFGAYQWPQCYSSGFTPARSVSVGPSGHYPQSFYHPVWQDRQPLVHTGQNCGAFEGLSKLGNQQSHLPGYSYTSDPNEHFVDSDEIQAKQNSDENTLDKTVQEDEQEHSEEEDLEGARVKFVHFGVV</sequence>
<keyword evidence="10" id="KW-0472">Membrane</keyword>
<dbReference type="RefSeq" id="XP_022251577.1">
    <property type="nucleotide sequence ID" value="XM_022395869.1"/>
</dbReference>
<dbReference type="PANTHER" id="PTHR13667:SF5">
    <property type="entry name" value="WD REPEAT-CONTAINING AND PLANAR CELL POLARITY EFFECTOR PROTEIN FRITZ HOMOLOG"/>
    <property type="match status" value="1"/>
</dbReference>
<evidence type="ECO:0000256" key="4">
    <source>
        <dbReference type="ARBA" id="ARBA00022475"/>
    </source>
</evidence>
<comment type="subcellular location">
    <subcellularLocation>
        <location evidence="1">Cell membrane</location>
    </subcellularLocation>
    <subcellularLocation>
        <location evidence="2">Cytoplasm</location>
        <location evidence="2">Cytoskeleton</location>
        <location evidence="2">Cilium axoneme</location>
    </subcellularLocation>
</comment>
<evidence type="ECO:0000256" key="3">
    <source>
        <dbReference type="ARBA" id="ARBA00006059"/>
    </source>
</evidence>
<feature type="compositionally biased region" description="Polar residues" evidence="13">
    <location>
        <begin position="191"/>
        <end position="209"/>
    </location>
</feature>
<evidence type="ECO:0000256" key="12">
    <source>
        <dbReference type="ARBA" id="ARBA00023273"/>
    </source>
</evidence>
<feature type="compositionally biased region" description="Polar residues" evidence="13">
    <location>
        <begin position="327"/>
        <end position="343"/>
    </location>
</feature>
<evidence type="ECO:0000256" key="13">
    <source>
        <dbReference type="SAM" id="MobiDB-lite"/>
    </source>
</evidence>
<dbReference type="InterPro" id="IPR024511">
    <property type="entry name" value="Frtz"/>
</dbReference>
<keyword evidence="11" id="KW-0206">Cytoskeleton</keyword>
<evidence type="ECO:0000256" key="7">
    <source>
        <dbReference type="ARBA" id="ARBA00022737"/>
    </source>
</evidence>
<protein>
    <submittedName>
        <fullName evidence="15">Uncharacterized protein LOC111087827</fullName>
    </submittedName>
</protein>
<evidence type="ECO:0000313" key="15">
    <source>
        <dbReference type="RefSeq" id="XP_022251577.1"/>
    </source>
</evidence>
<dbReference type="PANTHER" id="PTHR13667">
    <property type="entry name" value="HOMOLOC-13"/>
    <property type="match status" value="1"/>
</dbReference>
<keyword evidence="14" id="KW-1185">Reference proteome</keyword>
<feature type="compositionally biased region" description="Acidic residues" evidence="13">
    <location>
        <begin position="692"/>
        <end position="703"/>
    </location>
</feature>
<keyword evidence="9" id="KW-0969">Cilium</keyword>
<dbReference type="Pfam" id="PF11768">
    <property type="entry name" value="Frtz"/>
    <property type="match status" value="1"/>
</dbReference>
<feature type="compositionally biased region" description="Polar residues" evidence="13">
    <location>
        <begin position="239"/>
        <end position="253"/>
    </location>
</feature>
<keyword evidence="6" id="KW-0853">WD repeat</keyword>
<comment type="similarity">
    <text evidence="3">Belongs to the WD repeat fritz family.</text>
</comment>
<evidence type="ECO:0000256" key="2">
    <source>
        <dbReference type="ARBA" id="ARBA00004430"/>
    </source>
</evidence>
<feature type="region of interest" description="Disordered" evidence="13">
    <location>
        <begin position="678"/>
        <end position="704"/>
    </location>
</feature>
<evidence type="ECO:0000256" key="8">
    <source>
        <dbReference type="ARBA" id="ARBA00022794"/>
    </source>
</evidence>
<evidence type="ECO:0000256" key="10">
    <source>
        <dbReference type="ARBA" id="ARBA00023136"/>
    </source>
</evidence>
<feature type="region of interest" description="Disordered" evidence="13">
    <location>
        <begin position="101"/>
        <end position="128"/>
    </location>
</feature>
<dbReference type="Proteomes" id="UP000694941">
    <property type="component" value="Unplaced"/>
</dbReference>
<evidence type="ECO:0000256" key="5">
    <source>
        <dbReference type="ARBA" id="ARBA00022490"/>
    </source>
</evidence>
<reference evidence="15" key="1">
    <citation type="submission" date="2025-08" db="UniProtKB">
        <authorList>
            <consortium name="RefSeq"/>
        </authorList>
    </citation>
    <scope>IDENTIFICATION</scope>
    <source>
        <tissue evidence="15">Muscle</tissue>
    </source>
</reference>
<evidence type="ECO:0000256" key="1">
    <source>
        <dbReference type="ARBA" id="ARBA00004236"/>
    </source>
</evidence>
<organism evidence="14 15">
    <name type="scientific">Limulus polyphemus</name>
    <name type="common">Atlantic horseshoe crab</name>
    <dbReference type="NCBI Taxonomy" id="6850"/>
    <lineage>
        <taxon>Eukaryota</taxon>
        <taxon>Metazoa</taxon>
        <taxon>Ecdysozoa</taxon>
        <taxon>Arthropoda</taxon>
        <taxon>Chelicerata</taxon>
        <taxon>Merostomata</taxon>
        <taxon>Xiphosura</taxon>
        <taxon>Limulidae</taxon>
        <taxon>Limulus</taxon>
    </lineage>
</organism>
<feature type="region of interest" description="Disordered" evidence="13">
    <location>
        <begin position="190"/>
        <end position="360"/>
    </location>
</feature>
<dbReference type="GeneID" id="111087827"/>
<gene>
    <name evidence="15" type="primary">LOC111087827</name>
</gene>
<keyword evidence="5" id="KW-0963">Cytoplasm</keyword>